<sequence>MRRAGGTLSVGWGGTGALDVRVLTSWRERLVGLLGTDGTAGAVLLVGCSSIHTFGMSYPIDVAFVDGAGRVVLARRALDPGRLLGCRGARHAMERPAAAGEWPEEGDVLVALG</sequence>
<dbReference type="InterPro" id="IPR038695">
    <property type="entry name" value="Saro_0823-like_sf"/>
</dbReference>
<accession>A0ABU7RAR4</accession>
<name>A0ABU7RAR4_9ACTN</name>
<comment type="caution">
    <text evidence="1">The sequence shown here is derived from an EMBL/GenBank/DDBJ whole genome shotgun (WGS) entry which is preliminary data.</text>
</comment>
<gene>
    <name evidence="1" type="ORF">VXJ25_06830</name>
</gene>
<dbReference type="RefSeq" id="WP_330958461.1">
    <property type="nucleotide sequence ID" value="NZ_JAZGJQ010000007.1"/>
</dbReference>
<evidence type="ECO:0000313" key="1">
    <source>
        <dbReference type="EMBL" id="MEE6147692.1"/>
    </source>
</evidence>
<dbReference type="Proteomes" id="UP001332931">
    <property type="component" value="Unassembled WGS sequence"/>
</dbReference>
<dbReference type="Gene3D" id="2.60.120.1140">
    <property type="entry name" value="Protein of unknown function DUF192"/>
    <property type="match status" value="1"/>
</dbReference>
<organism evidence="1 2">
    <name type="scientific">Olsenella absiana</name>
    <dbReference type="NCBI Taxonomy" id="3115222"/>
    <lineage>
        <taxon>Bacteria</taxon>
        <taxon>Bacillati</taxon>
        <taxon>Actinomycetota</taxon>
        <taxon>Coriobacteriia</taxon>
        <taxon>Coriobacteriales</taxon>
        <taxon>Atopobiaceae</taxon>
        <taxon>Olsenella</taxon>
    </lineage>
</organism>
<dbReference type="EMBL" id="JAZGJQ010000007">
    <property type="protein sequence ID" value="MEE6147692.1"/>
    <property type="molecule type" value="Genomic_DNA"/>
</dbReference>
<reference evidence="1 2" key="1">
    <citation type="submission" date="2024-01" db="EMBL/GenBank/DDBJ databases">
        <title>Description of Olsenella sp. nov., isolated from pig feces.</title>
        <authorList>
            <person name="Chang Y.-H."/>
        </authorList>
    </citation>
    <scope>NUCLEOTIDE SEQUENCE [LARGE SCALE GENOMIC DNA]</scope>
    <source>
        <strain evidence="1 2">YH-ols2223</strain>
    </source>
</reference>
<evidence type="ECO:0000313" key="2">
    <source>
        <dbReference type="Proteomes" id="UP001332931"/>
    </source>
</evidence>
<keyword evidence="2" id="KW-1185">Reference proteome</keyword>
<proteinExistence type="predicted"/>
<protein>
    <submittedName>
        <fullName evidence="1">DUF192 domain-containing protein</fullName>
    </submittedName>
</protein>